<evidence type="ECO:0000256" key="1">
    <source>
        <dbReference type="SAM" id="MobiDB-lite"/>
    </source>
</evidence>
<dbReference type="AlphaFoldDB" id="X1CQV9"/>
<proteinExistence type="predicted"/>
<feature type="compositionally biased region" description="Low complexity" evidence="1">
    <location>
        <begin position="76"/>
        <end position="87"/>
    </location>
</feature>
<dbReference type="NCBIfam" id="NF041766">
    <property type="entry name" value="choice_anch_U"/>
    <property type="match status" value="1"/>
</dbReference>
<feature type="non-terminal residue" evidence="2">
    <location>
        <position position="1"/>
    </location>
</feature>
<comment type="caution">
    <text evidence="2">The sequence shown here is derived from an EMBL/GenBank/DDBJ whole genome shotgun (WGS) entry which is preliminary data.</text>
</comment>
<protein>
    <submittedName>
        <fullName evidence="2">Uncharacterized protein</fullName>
    </submittedName>
</protein>
<accession>X1CQV9</accession>
<name>X1CQV9_9ZZZZ</name>
<evidence type="ECO:0000313" key="2">
    <source>
        <dbReference type="EMBL" id="GAH10811.1"/>
    </source>
</evidence>
<gene>
    <name evidence="2" type="ORF">S01H4_52191</name>
</gene>
<organism evidence="2">
    <name type="scientific">marine sediment metagenome</name>
    <dbReference type="NCBI Taxonomy" id="412755"/>
    <lineage>
        <taxon>unclassified sequences</taxon>
        <taxon>metagenomes</taxon>
        <taxon>ecological metagenomes</taxon>
    </lineage>
</organism>
<reference evidence="2" key="1">
    <citation type="journal article" date="2014" name="Front. Microbiol.">
        <title>High frequency of phylogenetically diverse reductive dehalogenase-homologous genes in deep subseafloor sedimentary metagenomes.</title>
        <authorList>
            <person name="Kawai M."/>
            <person name="Futagami T."/>
            <person name="Toyoda A."/>
            <person name="Takaki Y."/>
            <person name="Nishi S."/>
            <person name="Hori S."/>
            <person name="Arai W."/>
            <person name="Tsubouchi T."/>
            <person name="Morono Y."/>
            <person name="Uchiyama I."/>
            <person name="Ito T."/>
            <person name="Fujiyama A."/>
            <person name="Inagaki F."/>
            <person name="Takami H."/>
        </authorList>
    </citation>
    <scope>NUCLEOTIDE SEQUENCE</scope>
    <source>
        <strain evidence="2">Expedition CK06-06</strain>
    </source>
</reference>
<dbReference type="EMBL" id="BART01029792">
    <property type="protein sequence ID" value="GAH10811.1"/>
    <property type="molecule type" value="Genomic_DNA"/>
</dbReference>
<feature type="region of interest" description="Disordered" evidence="1">
    <location>
        <begin position="66"/>
        <end position="95"/>
    </location>
</feature>
<sequence length="106" mass="10511">LLIKADAVGGTAKVTFYLESKAGNNDKWSKYKDSTGIWEDCGAYASFNAARDQVTLTLVDGGDGDDGPADGWIVDPSGLSSPAATTSSGGGGGGGGGCFIATAADD</sequence>
<dbReference type="InterPro" id="IPR053784">
    <property type="entry name" value="Choice_anch_U_dom"/>
</dbReference>